<proteinExistence type="predicted"/>
<reference evidence="1" key="1">
    <citation type="journal article" date="2023" name="Insect Mol. Biol.">
        <title>Genome sequencing provides insights into the evolution of gene families encoding plant cell wall-degrading enzymes in longhorned beetles.</title>
        <authorList>
            <person name="Shin N.R."/>
            <person name="Okamura Y."/>
            <person name="Kirsch R."/>
            <person name="Pauchet Y."/>
        </authorList>
    </citation>
    <scope>NUCLEOTIDE SEQUENCE</scope>
    <source>
        <strain evidence="1">AMC_N1</strain>
    </source>
</reference>
<sequence>MLLPARCERVATSLNRTVSGATFPNLSSLDKLVKSALTGRFESVEAVKAKAAEVLNQLTEADFQHWFQQWKRRM</sequence>
<gene>
    <name evidence="1" type="ORF">NQ318_013688</name>
</gene>
<name>A0AAV8ZA10_9CUCU</name>
<dbReference type="EMBL" id="JAPWTK010000008">
    <property type="protein sequence ID" value="KAJ8960408.1"/>
    <property type="molecule type" value="Genomic_DNA"/>
</dbReference>
<accession>A0AAV8ZA10</accession>
<dbReference type="Proteomes" id="UP001162162">
    <property type="component" value="Unassembled WGS sequence"/>
</dbReference>
<evidence type="ECO:0000313" key="1">
    <source>
        <dbReference type="EMBL" id="KAJ8960408.1"/>
    </source>
</evidence>
<keyword evidence="2" id="KW-1185">Reference proteome</keyword>
<protein>
    <submittedName>
        <fullName evidence="1">Uncharacterized protein</fullName>
    </submittedName>
</protein>
<dbReference type="AlphaFoldDB" id="A0AAV8ZA10"/>
<organism evidence="1 2">
    <name type="scientific">Aromia moschata</name>
    <dbReference type="NCBI Taxonomy" id="1265417"/>
    <lineage>
        <taxon>Eukaryota</taxon>
        <taxon>Metazoa</taxon>
        <taxon>Ecdysozoa</taxon>
        <taxon>Arthropoda</taxon>
        <taxon>Hexapoda</taxon>
        <taxon>Insecta</taxon>
        <taxon>Pterygota</taxon>
        <taxon>Neoptera</taxon>
        <taxon>Endopterygota</taxon>
        <taxon>Coleoptera</taxon>
        <taxon>Polyphaga</taxon>
        <taxon>Cucujiformia</taxon>
        <taxon>Chrysomeloidea</taxon>
        <taxon>Cerambycidae</taxon>
        <taxon>Cerambycinae</taxon>
        <taxon>Callichromatini</taxon>
        <taxon>Aromia</taxon>
    </lineage>
</organism>
<evidence type="ECO:0000313" key="2">
    <source>
        <dbReference type="Proteomes" id="UP001162162"/>
    </source>
</evidence>
<comment type="caution">
    <text evidence="1">The sequence shown here is derived from an EMBL/GenBank/DDBJ whole genome shotgun (WGS) entry which is preliminary data.</text>
</comment>